<dbReference type="RefSeq" id="WP_074907583.1">
    <property type="nucleotide sequence ID" value="NZ_FOUB01000154.1"/>
</dbReference>
<protein>
    <submittedName>
        <fullName evidence="1">Uncharacterized protein</fullName>
    </submittedName>
</protein>
<dbReference type="EMBL" id="FOUB01000154">
    <property type="protein sequence ID" value="SFN24500.1"/>
    <property type="molecule type" value="Genomic_DNA"/>
</dbReference>
<dbReference type="Proteomes" id="UP000183287">
    <property type="component" value="Unassembled WGS sequence"/>
</dbReference>
<keyword evidence="2" id="KW-1185">Reference proteome</keyword>
<name>A0A1I4XGR6_9PROT</name>
<organism evidence="1 2">
    <name type="scientific">Nitrosomonas communis</name>
    <dbReference type="NCBI Taxonomy" id="44574"/>
    <lineage>
        <taxon>Bacteria</taxon>
        <taxon>Pseudomonadati</taxon>
        <taxon>Pseudomonadota</taxon>
        <taxon>Betaproteobacteria</taxon>
        <taxon>Nitrosomonadales</taxon>
        <taxon>Nitrosomonadaceae</taxon>
        <taxon>Nitrosomonas</taxon>
    </lineage>
</organism>
<evidence type="ECO:0000313" key="2">
    <source>
        <dbReference type="Proteomes" id="UP000183287"/>
    </source>
</evidence>
<sequence>MARKSSGTDQLVSARELLKTAKTAAELRAAQAVLFPLELGMSIEQTAKVIVSFRCAGGGTLHVRKATRPEPELATIYQALDLDSLPGGIIKSYV</sequence>
<reference evidence="2" key="1">
    <citation type="submission" date="2016-10" db="EMBL/GenBank/DDBJ databases">
        <authorList>
            <person name="Varghese N."/>
            <person name="Submissions S."/>
        </authorList>
    </citation>
    <scope>NUCLEOTIDE SEQUENCE [LARGE SCALE GENOMIC DNA]</scope>
    <source>
        <strain evidence="2">Nm44</strain>
    </source>
</reference>
<accession>A0A1I4XGR6</accession>
<proteinExistence type="predicted"/>
<dbReference type="AlphaFoldDB" id="A0A1I4XGR6"/>
<evidence type="ECO:0000313" key="1">
    <source>
        <dbReference type="EMBL" id="SFN24500.1"/>
    </source>
</evidence>
<gene>
    <name evidence="1" type="ORF">SAMN05421863_11543</name>
</gene>